<protein>
    <recommendedName>
        <fullName evidence="3 9">DNA repair protein RecN</fullName>
    </recommendedName>
    <alternativeName>
        <fullName evidence="8 9">Recombination protein N</fullName>
    </alternativeName>
</protein>
<dbReference type="NCBIfam" id="TIGR00634">
    <property type="entry name" value="recN"/>
    <property type="match status" value="1"/>
</dbReference>
<evidence type="ECO:0000256" key="10">
    <source>
        <dbReference type="SAM" id="Coils"/>
    </source>
</evidence>
<evidence type="ECO:0000256" key="4">
    <source>
        <dbReference type="ARBA" id="ARBA00022741"/>
    </source>
</evidence>
<name>A0A7W4JTH3_9PROT</name>
<dbReference type="InterPro" id="IPR003395">
    <property type="entry name" value="RecF/RecN/SMC_N"/>
</dbReference>
<dbReference type="GO" id="GO:0009432">
    <property type="term" value="P:SOS response"/>
    <property type="evidence" value="ECO:0007669"/>
    <property type="project" value="TreeGrafter"/>
</dbReference>
<dbReference type="PANTHER" id="PTHR11059">
    <property type="entry name" value="DNA REPAIR PROTEIN RECN"/>
    <property type="match status" value="1"/>
</dbReference>
<evidence type="ECO:0000256" key="3">
    <source>
        <dbReference type="ARBA" id="ARBA00021315"/>
    </source>
</evidence>
<evidence type="ECO:0000256" key="2">
    <source>
        <dbReference type="ARBA" id="ARBA00009441"/>
    </source>
</evidence>
<keyword evidence="14" id="KW-1185">Reference proteome</keyword>
<evidence type="ECO:0000313" key="14">
    <source>
        <dbReference type="Proteomes" id="UP000555756"/>
    </source>
</evidence>
<evidence type="ECO:0000256" key="9">
    <source>
        <dbReference type="PIRNR" id="PIRNR003128"/>
    </source>
</evidence>
<gene>
    <name evidence="13" type="primary">recN</name>
    <name evidence="13" type="ORF">HLH34_11520</name>
</gene>
<dbReference type="GO" id="GO:0043590">
    <property type="term" value="C:bacterial nucleoid"/>
    <property type="evidence" value="ECO:0007669"/>
    <property type="project" value="TreeGrafter"/>
</dbReference>
<evidence type="ECO:0000259" key="12">
    <source>
        <dbReference type="Pfam" id="PF02463"/>
    </source>
</evidence>
<dbReference type="GO" id="GO:0006281">
    <property type="term" value="P:DNA repair"/>
    <property type="evidence" value="ECO:0007669"/>
    <property type="project" value="UniProtKB-KW"/>
</dbReference>
<comment type="function">
    <text evidence="1 9">May be involved in recombinational repair of damaged DNA.</text>
</comment>
<comment type="similarity">
    <text evidence="2 9">Belongs to the RecN family.</text>
</comment>
<dbReference type="CDD" id="cd03241">
    <property type="entry name" value="ABC_RecN"/>
    <property type="match status" value="2"/>
</dbReference>
<evidence type="ECO:0000256" key="7">
    <source>
        <dbReference type="ARBA" id="ARBA00023204"/>
    </source>
</evidence>
<dbReference type="PIRSF" id="PIRSF003128">
    <property type="entry name" value="RecN"/>
    <property type="match status" value="1"/>
</dbReference>
<feature type="domain" description="RecF/RecN/SMC N-terminal" evidence="12">
    <location>
        <begin position="2"/>
        <end position="528"/>
    </location>
</feature>
<dbReference type="InterPro" id="IPR004604">
    <property type="entry name" value="DNA_recomb/repair_RecN"/>
</dbReference>
<dbReference type="AlphaFoldDB" id="A0A7W4JTH3"/>
<keyword evidence="4" id="KW-0547">Nucleotide-binding</keyword>
<evidence type="ECO:0000256" key="1">
    <source>
        <dbReference type="ARBA" id="ARBA00003618"/>
    </source>
</evidence>
<evidence type="ECO:0000256" key="8">
    <source>
        <dbReference type="ARBA" id="ARBA00033408"/>
    </source>
</evidence>
<keyword evidence="5 9" id="KW-0227">DNA damage</keyword>
<proteinExistence type="inferred from homology"/>
<dbReference type="GO" id="GO:0006310">
    <property type="term" value="P:DNA recombination"/>
    <property type="evidence" value="ECO:0007669"/>
    <property type="project" value="InterPro"/>
</dbReference>
<dbReference type="RefSeq" id="WP_183119719.1">
    <property type="nucleotide sequence ID" value="NZ_JABEQF010000007.1"/>
</dbReference>
<dbReference type="PANTHER" id="PTHR11059:SF0">
    <property type="entry name" value="DNA REPAIR PROTEIN RECN"/>
    <property type="match status" value="1"/>
</dbReference>
<feature type="coiled-coil region" evidence="10">
    <location>
        <begin position="283"/>
        <end position="310"/>
    </location>
</feature>
<dbReference type="InterPro" id="IPR027417">
    <property type="entry name" value="P-loop_NTPase"/>
</dbReference>
<dbReference type="SUPFAM" id="SSF52540">
    <property type="entry name" value="P-loop containing nucleoside triphosphate hydrolases"/>
    <property type="match status" value="2"/>
</dbReference>
<organism evidence="13 14">
    <name type="scientific">Gluconacetobacter azotocaptans</name>
    <dbReference type="NCBI Taxonomy" id="142834"/>
    <lineage>
        <taxon>Bacteria</taxon>
        <taxon>Pseudomonadati</taxon>
        <taxon>Pseudomonadota</taxon>
        <taxon>Alphaproteobacteria</taxon>
        <taxon>Acetobacterales</taxon>
        <taxon>Acetobacteraceae</taxon>
        <taxon>Gluconacetobacter</taxon>
    </lineage>
</organism>
<evidence type="ECO:0000313" key="13">
    <source>
        <dbReference type="EMBL" id="MBB2190583.1"/>
    </source>
</evidence>
<keyword evidence="6" id="KW-0067">ATP-binding</keyword>
<comment type="caution">
    <text evidence="13">The sequence shown here is derived from an EMBL/GenBank/DDBJ whole genome shotgun (WGS) entry which is preliminary data.</text>
</comment>
<feature type="region of interest" description="Disordered" evidence="11">
    <location>
        <begin position="261"/>
        <end position="282"/>
    </location>
</feature>
<dbReference type="Proteomes" id="UP000555756">
    <property type="component" value="Unassembled WGS sequence"/>
</dbReference>
<dbReference type="EMBL" id="JABEQF010000007">
    <property type="protein sequence ID" value="MBB2190583.1"/>
    <property type="molecule type" value="Genomic_DNA"/>
</dbReference>
<reference evidence="13 14" key="1">
    <citation type="submission" date="2020-04" db="EMBL/GenBank/DDBJ databases">
        <title>Description of novel Gluconacetobacter.</title>
        <authorList>
            <person name="Sombolestani A."/>
        </authorList>
    </citation>
    <scope>NUCLEOTIDE SEQUENCE [LARGE SCALE GENOMIC DNA]</scope>
    <source>
        <strain evidence="13 14">LMG 21311</strain>
    </source>
</reference>
<evidence type="ECO:0000256" key="11">
    <source>
        <dbReference type="SAM" id="MobiDB-lite"/>
    </source>
</evidence>
<dbReference type="Gene3D" id="3.40.50.300">
    <property type="entry name" value="P-loop containing nucleotide triphosphate hydrolases"/>
    <property type="match status" value="2"/>
</dbReference>
<dbReference type="Pfam" id="PF02463">
    <property type="entry name" value="SMC_N"/>
    <property type="match status" value="1"/>
</dbReference>
<keyword evidence="10" id="KW-0175">Coiled coil</keyword>
<dbReference type="FunFam" id="3.40.50.300:FF:000356">
    <property type="entry name" value="DNA repair protein RecN"/>
    <property type="match status" value="1"/>
</dbReference>
<keyword evidence="7 9" id="KW-0234">DNA repair</keyword>
<evidence type="ECO:0000256" key="5">
    <source>
        <dbReference type="ARBA" id="ARBA00022763"/>
    </source>
</evidence>
<dbReference type="GO" id="GO:0005524">
    <property type="term" value="F:ATP binding"/>
    <property type="evidence" value="ECO:0007669"/>
    <property type="project" value="UniProtKB-KW"/>
</dbReference>
<sequence length="574" mass="60638">MLTRLSIRDVVLIEKLDLPFSPGLTVLTGETGAGKSILLDSLGLALGDRASASLVRAGAEQASVSACFEIAPDHPLHGLLGEQGIVIDDPHEPIVLRRIVAADGRSRAYINDQPAGVNLLRRAAALLVEIQGQHEQMGLADPSTHLDLLDAFGVPQALRDDTAIAYRAWIEATAELAAARAAMESAAREEDWLRQAVDDLSALAPQDDEETHLAGLRQSLQQGERRAEAIAAALADLTPRDRRASGPAAALRNASRTLQRLLPAPGAGDGGHDQPGAEQQAMAQDALAALERAEEALAEAETMLSRLAAESEGDPRLLEQTEERLFALRAAARKHGVSVPELPGLLAAFASRLAALDSGNARIGALEATMRDTRARFEAAAQGLTAAREKTARRLEQAVTAELRPLRLERARFIISLVPLAPEAWNVRGREQAAFQIAANPGQPPGPLAKVASGGELSRLMLALKVVLAGRSAVPTLVFDEVDSGVGGATASAIGDRLSRVGQDVQVLVVTHSPQVAARGNAHLRISKSVVKGRTETRAEPLPAEARREEIARMLAGDIITEAARAAADSLLQG</sequence>
<accession>A0A7W4JTH3</accession>
<evidence type="ECO:0000256" key="6">
    <source>
        <dbReference type="ARBA" id="ARBA00022840"/>
    </source>
</evidence>